<organism evidence="3">
    <name type="scientific">Klebsiella pneumoniae</name>
    <dbReference type="NCBI Taxonomy" id="573"/>
    <lineage>
        <taxon>Bacteria</taxon>
        <taxon>Pseudomonadati</taxon>
        <taxon>Pseudomonadota</taxon>
        <taxon>Gammaproteobacteria</taxon>
        <taxon>Enterobacterales</taxon>
        <taxon>Enterobacteriaceae</taxon>
        <taxon>Klebsiella/Raoultella group</taxon>
        <taxon>Klebsiella</taxon>
        <taxon>Klebsiella pneumoniae complex</taxon>
    </lineage>
</organism>
<dbReference type="PANTHER" id="PTHR33420:SF26">
    <property type="entry name" value="FIMBRIAL SUBUNIT"/>
    <property type="match status" value="1"/>
</dbReference>
<reference evidence="3" key="1">
    <citation type="submission" date="2020-04" db="EMBL/GenBank/DDBJ databases">
        <authorList>
            <person name="Naeem R."/>
            <person name="Antony C."/>
            <person name="Guan Q."/>
        </authorList>
    </citation>
    <scope>NUCLEOTIDE SEQUENCE</scope>
    <source>
        <strain evidence="3">NGKP54</strain>
    </source>
</reference>
<dbReference type="Gene3D" id="2.60.40.1090">
    <property type="entry name" value="Fimbrial-type adhesion domain"/>
    <property type="match status" value="1"/>
</dbReference>
<accession>A0A8D6Q3B1</accession>
<evidence type="ECO:0000313" key="3">
    <source>
        <dbReference type="EMBL" id="CAB3558949.1"/>
    </source>
</evidence>
<dbReference type="AlphaFoldDB" id="A0A8D6Q3B1"/>
<dbReference type="RefSeq" id="WP_108452526.1">
    <property type="nucleotide sequence ID" value="NZ_CABVMH010000007.1"/>
</dbReference>
<dbReference type="GO" id="GO:0009289">
    <property type="term" value="C:pilus"/>
    <property type="evidence" value="ECO:0007669"/>
    <property type="project" value="InterPro"/>
</dbReference>
<feature type="signal peptide" evidence="1">
    <location>
        <begin position="1"/>
        <end position="23"/>
    </location>
</feature>
<protein>
    <submittedName>
        <fullName evidence="3">Fimbria A protein</fullName>
    </submittedName>
</protein>
<sequence length="178" mass="18044">MKMKKLVLVMGMGAAIFAGMANAAEHEVKDQGHGTINFTGSIIDAPCSITGDTAKQDVDLGEISNVALKNGQTSEPKTFNIVLEQCDTSDLSSVSTTFTGAADAKDKSMLGITGSANGAGIVITDGSGTPVKLGTASAAQIIGDGHNTLTFSAYLKGNGASVTAGQFSSTADFTLAYQ</sequence>
<dbReference type="SUPFAM" id="SSF49401">
    <property type="entry name" value="Bacterial adhesins"/>
    <property type="match status" value="1"/>
</dbReference>
<dbReference type="InterPro" id="IPR036937">
    <property type="entry name" value="Adhesion_dom_fimbrial_sf"/>
</dbReference>
<name>A0A8D6Q3B1_KLEPN</name>
<dbReference type="InterPro" id="IPR000259">
    <property type="entry name" value="Adhesion_dom_fimbrial"/>
</dbReference>
<feature type="domain" description="Fimbrial-type adhesion" evidence="2">
    <location>
        <begin position="36"/>
        <end position="178"/>
    </location>
</feature>
<dbReference type="Pfam" id="PF00419">
    <property type="entry name" value="Fimbrial"/>
    <property type="match status" value="1"/>
</dbReference>
<dbReference type="GO" id="GO:0043709">
    <property type="term" value="P:cell adhesion involved in single-species biofilm formation"/>
    <property type="evidence" value="ECO:0007669"/>
    <property type="project" value="TreeGrafter"/>
</dbReference>
<evidence type="ECO:0000259" key="2">
    <source>
        <dbReference type="Pfam" id="PF00419"/>
    </source>
</evidence>
<dbReference type="PANTHER" id="PTHR33420">
    <property type="entry name" value="FIMBRIAL SUBUNIT ELFA-RELATED"/>
    <property type="match status" value="1"/>
</dbReference>
<gene>
    <name evidence="3" type="primary">smfA</name>
    <name evidence="3" type="ORF">NGKP54_PROKKA_03168</name>
</gene>
<feature type="chain" id="PRO_5034642389" evidence="1">
    <location>
        <begin position="24"/>
        <end position="178"/>
    </location>
</feature>
<dbReference type="EMBL" id="LR793264">
    <property type="protein sequence ID" value="CAB3558949.1"/>
    <property type="molecule type" value="Genomic_DNA"/>
</dbReference>
<dbReference type="InterPro" id="IPR050263">
    <property type="entry name" value="Bact_Fimbrial_Adh_Pro"/>
</dbReference>
<dbReference type="InterPro" id="IPR008966">
    <property type="entry name" value="Adhesion_dom_sf"/>
</dbReference>
<keyword evidence="1" id="KW-0732">Signal</keyword>
<proteinExistence type="predicted"/>
<evidence type="ECO:0000256" key="1">
    <source>
        <dbReference type="SAM" id="SignalP"/>
    </source>
</evidence>